<evidence type="ECO:0000313" key="11">
    <source>
        <dbReference type="Proteomes" id="UP001233999"/>
    </source>
</evidence>
<evidence type="ECO:0000313" key="10">
    <source>
        <dbReference type="EMBL" id="KAJ9576211.1"/>
    </source>
</evidence>
<comment type="cofactor">
    <cofactor evidence="1">
        <name>Mg(2+)</name>
        <dbReference type="ChEBI" id="CHEBI:18420"/>
    </cofactor>
</comment>
<keyword evidence="4" id="KW-0548">Nucleotidyltransferase</keyword>
<evidence type="ECO:0000256" key="7">
    <source>
        <dbReference type="ARBA" id="ARBA00022840"/>
    </source>
</evidence>
<evidence type="ECO:0000256" key="1">
    <source>
        <dbReference type="ARBA" id="ARBA00001946"/>
    </source>
</evidence>
<dbReference type="Pfam" id="PF02696">
    <property type="entry name" value="SelO"/>
    <property type="match status" value="1"/>
</dbReference>
<dbReference type="PANTHER" id="PTHR12153">
    <property type="entry name" value="SELENOPROTEIN O"/>
    <property type="match status" value="1"/>
</dbReference>
<evidence type="ECO:0000256" key="8">
    <source>
        <dbReference type="ARBA" id="ARBA00022842"/>
    </source>
</evidence>
<keyword evidence="5" id="KW-0479">Metal-binding</keyword>
<protein>
    <recommendedName>
        <fullName evidence="9">Selenoprotein O</fullName>
    </recommendedName>
</protein>
<evidence type="ECO:0000256" key="2">
    <source>
        <dbReference type="ARBA" id="ARBA00009747"/>
    </source>
</evidence>
<dbReference type="HAMAP" id="MF_00692">
    <property type="entry name" value="SelO"/>
    <property type="match status" value="1"/>
</dbReference>
<comment type="caution">
    <text evidence="10">The sequence shown here is derived from an EMBL/GenBank/DDBJ whole genome shotgun (WGS) entry which is preliminary data.</text>
</comment>
<comment type="similarity">
    <text evidence="2">Belongs to the SELO family.</text>
</comment>
<evidence type="ECO:0000256" key="3">
    <source>
        <dbReference type="ARBA" id="ARBA00022679"/>
    </source>
</evidence>
<dbReference type="GO" id="GO:0046872">
    <property type="term" value="F:metal ion binding"/>
    <property type="evidence" value="ECO:0007669"/>
    <property type="project" value="UniProtKB-KW"/>
</dbReference>
<keyword evidence="6" id="KW-0547">Nucleotide-binding</keyword>
<dbReference type="GO" id="GO:0016779">
    <property type="term" value="F:nucleotidyltransferase activity"/>
    <property type="evidence" value="ECO:0007669"/>
    <property type="project" value="UniProtKB-KW"/>
</dbReference>
<keyword evidence="3" id="KW-0808">Transferase</keyword>
<accession>A0AAD7Z9F9</accession>
<keyword evidence="7" id="KW-0067">ATP-binding</keyword>
<proteinExistence type="inferred from homology"/>
<reference evidence="10" key="1">
    <citation type="journal article" date="2023" name="IScience">
        <title>Live-bearing cockroach genome reveals convergent evolutionary mechanisms linked to viviparity in insects and beyond.</title>
        <authorList>
            <person name="Fouks B."/>
            <person name="Harrison M.C."/>
            <person name="Mikhailova A.A."/>
            <person name="Marchal E."/>
            <person name="English S."/>
            <person name="Carruthers M."/>
            <person name="Jennings E.C."/>
            <person name="Chiamaka E.L."/>
            <person name="Frigard R.A."/>
            <person name="Pippel M."/>
            <person name="Attardo G.M."/>
            <person name="Benoit J.B."/>
            <person name="Bornberg-Bauer E."/>
            <person name="Tobe S.S."/>
        </authorList>
    </citation>
    <scope>NUCLEOTIDE SEQUENCE</scope>
    <source>
        <strain evidence="10">Stay&amp;Tobe</strain>
    </source>
</reference>
<dbReference type="PANTHER" id="PTHR12153:SF18">
    <property type="entry name" value="SELENOPROTEIN O"/>
    <property type="match status" value="1"/>
</dbReference>
<dbReference type="NCBIfam" id="NF000658">
    <property type="entry name" value="PRK00029.1"/>
    <property type="match status" value="1"/>
</dbReference>
<keyword evidence="8" id="KW-0460">Magnesium</keyword>
<dbReference type="EMBL" id="JASPKZ010009805">
    <property type="protein sequence ID" value="KAJ9576211.1"/>
    <property type="molecule type" value="Genomic_DNA"/>
</dbReference>
<dbReference type="Proteomes" id="UP001233999">
    <property type="component" value="Unassembled WGS sequence"/>
</dbReference>
<evidence type="ECO:0000256" key="5">
    <source>
        <dbReference type="ARBA" id="ARBA00022723"/>
    </source>
</evidence>
<organism evidence="10 11">
    <name type="scientific">Diploptera punctata</name>
    <name type="common">Pacific beetle cockroach</name>
    <dbReference type="NCBI Taxonomy" id="6984"/>
    <lineage>
        <taxon>Eukaryota</taxon>
        <taxon>Metazoa</taxon>
        <taxon>Ecdysozoa</taxon>
        <taxon>Arthropoda</taxon>
        <taxon>Hexapoda</taxon>
        <taxon>Insecta</taxon>
        <taxon>Pterygota</taxon>
        <taxon>Neoptera</taxon>
        <taxon>Polyneoptera</taxon>
        <taxon>Dictyoptera</taxon>
        <taxon>Blattodea</taxon>
        <taxon>Blaberoidea</taxon>
        <taxon>Blaberidae</taxon>
        <taxon>Diplopterinae</taxon>
        <taxon>Diploptera</taxon>
    </lineage>
</organism>
<evidence type="ECO:0000256" key="9">
    <source>
        <dbReference type="ARBA" id="ARBA00031547"/>
    </source>
</evidence>
<reference evidence="10" key="2">
    <citation type="submission" date="2023-05" db="EMBL/GenBank/DDBJ databases">
        <authorList>
            <person name="Fouks B."/>
        </authorList>
    </citation>
    <scope>NUCLEOTIDE SEQUENCE</scope>
    <source>
        <strain evidence="10">Stay&amp;Tobe</strain>
        <tissue evidence="10">Testes</tissue>
    </source>
</reference>
<evidence type="ECO:0000256" key="4">
    <source>
        <dbReference type="ARBA" id="ARBA00022695"/>
    </source>
</evidence>
<name>A0AAD7Z9F9_DIPPU</name>
<sequence length="574" mass="66291">MKKFLVVIQLYVSITGVAVFRYNNCILYQRNYTYLMMQKANLYNCPLLKNKLDDWQFSQSRLVCLPLDIEKQNYVRRNVKDAIFSVVLPTPLTTELKLVSCSEDALINILDMSPSIAETSEFVEFIAGNKLLSSSIPLAHRYGGHQFGYWAMQLGDGRAILLGEYINSAGERWELQLKGSGRTPYSRDADGRAVLRSSVREFLCSEAMYYLGIPTSRAAALIVSRDPVLRDQFYNGYTITERAAVVLRLAQSWFRFGSLEILTRNKEFDSLKKLVDFIITEHYPEIGAEDEDRYVQLFRTVAHKTMDLAVDWMRVGFTHGVLNTDNMSILAVTIDYGPFGFVEAYNSNFIPNTSDREGRYSYSKQLEIAIWNLQKLSEAMFPLLSESQISSVMSIMKYMEMYSKSKYRLAFLAKLGLKQEINFTTDDLLIMQLLQMMEQTEADFTMTFRELGDIPLESLKNVETLRKHGWSLPKLASHRNYVEFIEMYQKRLEQEKGTDDERRKLMSSVNPRYVLRNWMAQSAIEKAEKDDFSEVRFLLEVFKTPYTLNEEAEKRGYADPSPDWASNIRVSCSS</sequence>
<dbReference type="AlphaFoldDB" id="A0AAD7Z9F9"/>
<gene>
    <name evidence="10" type="ORF">L9F63_006944</name>
</gene>
<dbReference type="GO" id="GO:0005524">
    <property type="term" value="F:ATP binding"/>
    <property type="evidence" value="ECO:0007669"/>
    <property type="project" value="UniProtKB-KW"/>
</dbReference>
<dbReference type="InterPro" id="IPR003846">
    <property type="entry name" value="SelO"/>
</dbReference>
<keyword evidence="11" id="KW-1185">Reference proteome</keyword>
<evidence type="ECO:0000256" key="6">
    <source>
        <dbReference type="ARBA" id="ARBA00022741"/>
    </source>
</evidence>